<evidence type="ECO:0000256" key="3">
    <source>
        <dbReference type="ARBA" id="ARBA00022475"/>
    </source>
</evidence>
<dbReference type="InterPro" id="IPR000917">
    <property type="entry name" value="Sulfatase_N"/>
</dbReference>
<evidence type="ECO:0000256" key="6">
    <source>
        <dbReference type="ARBA" id="ARBA00023136"/>
    </source>
</evidence>
<comment type="subcellular location">
    <subcellularLocation>
        <location evidence="1">Cell membrane</location>
        <topology evidence="1">Multi-pass membrane protein</topology>
    </subcellularLocation>
</comment>
<protein>
    <recommendedName>
        <fullName evidence="8">Sulfatase N-terminal domain-containing protein</fullName>
    </recommendedName>
</protein>
<sequence length="697" mass="79038">MKVKNFCRGVLAKIKGGALKVHGKYREKFPKKMPKLNDGKLHDRKFILKLAIASLVMNLYIETFARITSGVFDGVLFLFKHPIIFSYNCLIIFSTMCLALMFRKRGFAFLILCTAWGILGTVNGVILLKRMTPFTLYDLQNTKDGFSLLTTYYSKAQITLGAAIIGVAILIVALYYLNCYKWTNLNYKKELGIIVVVIATCFGGTLGLVETKALSTFFGNLNYAYRDYGFAYCFLNTSVNKGIKKPSKYSKKEIQSILENYTKNGTNTTITQKNDSKKYPNIIVLQLESFSYAQDYKNIEVSNDPTPTFTKLMKNYSTGWFKVPACGAGTANTEFEVLTGISSRFFGPGEYPYKGKLREQSLESLGYVLKSHGYNTHAMHNHRALFYNRNEVYASLGFDNFTSVEYMNNIIKTPTGWAKDKVMTDDIMNIITRSESRDLLHIISVQGHGAYPTEQVFKDPYTTVKAKDEATRWKYEYYVNELHEMDEFTGDLLQKIEDSGEPTIVLIYGDHIPALDIKEADYGTGDLYQTRYVIWDNMGLKKQDKDITSYEVTANILERAGLGHQGVIFDYEQTADRNSKNYSKNLKALAYDMLYGKNYAFGGKNPYKRTKISMGYKKIKIDGIISIGKNYYIKGQNFTEHSTVSLDGKVLKTVYLSPTLLGLSEKVDQQDVKKLRVSQIDSKDETILSTIGGNEEL</sequence>
<evidence type="ECO:0000259" key="8">
    <source>
        <dbReference type="Pfam" id="PF00884"/>
    </source>
</evidence>
<evidence type="ECO:0000256" key="1">
    <source>
        <dbReference type="ARBA" id="ARBA00004651"/>
    </source>
</evidence>
<feature type="transmembrane region" description="Helical" evidence="7">
    <location>
        <begin position="46"/>
        <end position="64"/>
    </location>
</feature>
<proteinExistence type="predicted"/>
<organism evidence="9 10">
    <name type="scientific">Mogibacterium pumilum</name>
    <dbReference type="NCBI Taxonomy" id="86332"/>
    <lineage>
        <taxon>Bacteria</taxon>
        <taxon>Bacillati</taxon>
        <taxon>Bacillota</taxon>
        <taxon>Clostridia</taxon>
        <taxon>Peptostreptococcales</taxon>
        <taxon>Anaerovoracaceae</taxon>
        <taxon>Mogibacterium</taxon>
    </lineage>
</organism>
<dbReference type="SUPFAM" id="SSF53649">
    <property type="entry name" value="Alkaline phosphatase-like"/>
    <property type="match status" value="1"/>
</dbReference>
<keyword evidence="5 7" id="KW-1133">Transmembrane helix</keyword>
<dbReference type="CDD" id="cd16015">
    <property type="entry name" value="LTA_synthase"/>
    <property type="match status" value="1"/>
</dbReference>
<feature type="transmembrane region" description="Helical" evidence="7">
    <location>
        <begin position="191"/>
        <end position="209"/>
    </location>
</feature>
<dbReference type="InterPro" id="IPR050448">
    <property type="entry name" value="OpgB/LTA_synthase_biosynth"/>
</dbReference>
<comment type="pathway">
    <text evidence="2">Cell wall biogenesis; lipoteichoic acid biosynthesis.</text>
</comment>
<evidence type="ECO:0000256" key="4">
    <source>
        <dbReference type="ARBA" id="ARBA00022692"/>
    </source>
</evidence>
<dbReference type="InterPro" id="IPR017850">
    <property type="entry name" value="Alkaline_phosphatase_core_sf"/>
</dbReference>
<reference evidence="10" key="1">
    <citation type="submission" date="2016-05" db="EMBL/GenBank/DDBJ databases">
        <authorList>
            <person name="Holder M.E."/>
            <person name="Ajami N.J."/>
            <person name="Petrosino J.F."/>
        </authorList>
    </citation>
    <scope>NUCLEOTIDE SEQUENCE [LARGE SCALE GENOMIC DNA]</scope>
    <source>
        <strain evidence="10">ATCC 700696</strain>
    </source>
</reference>
<gene>
    <name evidence="9" type="ORF">AXF17_01505</name>
</gene>
<dbReference type="Proteomes" id="UP000214689">
    <property type="component" value="Chromosome"/>
</dbReference>
<evidence type="ECO:0000256" key="2">
    <source>
        <dbReference type="ARBA" id="ARBA00004936"/>
    </source>
</evidence>
<keyword evidence="6 7" id="KW-0472">Membrane</keyword>
<evidence type="ECO:0000256" key="7">
    <source>
        <dbReference type="SAM" id="Phobius"/>
    </source>
</evidence>
<keyword evidence="4 7" id="KW-0812">Transmembrane</keyword>
<keyword evidence="10" id="KW-1185">Reference proteome</keyword>
<feature type="domain" description="Sulfatase N-terminal" evidence="8">
    <location>
        <begin position="280"/>
        <end position="561"/>
    </location>
</feature>
<dbReference type="EMBL" id="CP016199">
    <property type="protein sequence ID" value="ASS37276.1"/>
    <property type="molecule type" value="Genomic_DNA"/>
</dbReference>
<dbReference type="Pfam" id="PF00884">
    <property type="entry name" value="Sulfatase"/>
    <property type="match status" value="1"/>
</dbReference>
<dbReference type="PANTHER" id="PTHR47371">
    <property type="entry name" value="LIPOTEICHOIC ACID SYNTHASE"/>
    <property type="match status" value="1"/>
</dbReference>
<evidence type="ECO:0000313" key="9">
    <source>
        <dbReference type="EMBL" id="ASS37276.1"/>
    </source>
</evidence>
<dbReference type="RefSeq" id="WP_094233495.1">
    <property type="nucleotide sequence ID" value="NZ_CP016199.1"/>
</dbReference>
<keyword evidence="3" id="KW-1003">Cell membrane</keyword>
<accession>A0A223AQQ7</accession>
<dbReference type="PANTHER" id="PTHR47371:SF3">
    <property type="entry name" value="PHOSPHOGLYCEROL TRANSFERASE I"/>
    <property type="match status" value="1"/>
</dbReference>
<dbReference type="Gene3D" id="3.40.720.10">
    <property type="entry name" value="Alkaline Phosphatase, subunit A"/>
    <property type="match status" value="1"/>
</dbReference>
<evidence type="ECO:0000313" key="10">
    <source>
        <dbReference type="Proteomes" id="UP000214689"/>
    </source>
</evidence>
<feature type="transmembrane region" description="Helical" evidence="7">
    <location>
        <begin position="109"/>
        <end position="128"/>
    </location>
</feature>
<dbReference type="AlphaFoldDB" id="A0A223AQQ7"/>
<feature type="transmembrane region" description="Helical" evidence="7">
    <location>
        <begin position="158"/>
        <end position="179"/>
    </location>
</feature>
<dbReference type="GO" id="GO:0005886">
    <property type="term" value="C:plasma membrane"/>
    <property type="evidence" value="ECO:0007669"/>
    <property type="project" value="UniProtKB-SubCell"/>
</dbReference>
<feature type="transmembrane region" description="Helical" evidence="7">
    <location>
        <begin position="84"/>
        <end position="102"/>
    </location>
</feature>
<evidence type="ECO:0000256" key="5">
    <source>
        <dbReference type="ARBA" id="ARBA00022989"/>
    </source>
</evidence>
<dbReference type="OrthoDB" id="243547at2"/>
<name>A0A223AQQ7_9FIRM</name>